<comment type="similarity">
    <text evidence="1">Belongs to the short-chain dehydrogenases/reductases (SDR) family.</text>
</comment>
<dbReference type="Proteomes" id="UP000325763">
    <property type="component" value="Chromosome"/>
</dbReference>
<keyword evidence="2 4" id="KW-0560">Oxidoreductase</keyword>
<dbReference type="KEGG" id="snq:CP978_00830"/>
<proteinExistence type="inferred from homology"/>
<evidence type="ECO:0000313" key="3">
    <source>
        <dbReference type="EMBL" id="AJE38735.1"/>
    </source>
</evidence>
<dbReference type="EC" id="1.1.1.47" evidence="4"/>
<dbReference type="Proteomes" id="UP000031526">
    <property type="component" value="Chromosome"/>
</dbReference>
<evidence type="ECO:0000256" key="1">
    <source>
        <dbReference type="ARBA" id="ARBA00006484"/>
    </source>
</evidence>
<dbReference type="InterPro" id="IPR036291">
    <property type="entry name" value="NAD(P)-bd_dom_sf"/>
</dbReference>
<evidence type="ECO:0000313" key="4">
    <source>
        <dbReference type="EMBL" id="QEV37317.1"/>
    </source>
</evidence>
<evidence type="ECO:0000313" key="6">
    <source>
        <dbReference type="Proteomes" id="UP000325763"/>
    </source>
</evidence>
<dbReference type="PANTHER" id="PTHR24321">
    <property type="entry name" value="DEHYDROGENASES, SHORT CHAIN"/>
    <property type="match status" value="1"/>
</dbReference>
<dbReference type="PANTHER" id="PTHR24321:SF8">
    <property type="entry name" value="ESTRADIOL 17-BETA-DEHYDROGENASE 8-RELATED"/>
    <property type="match status" value="1"/>
</dbReference>
<evidence type="ECO:0000313" key="5">
    <source>
        <dbReference type="Proteomes" id="UP000031526"/>
    </source>
</evidence>
<dbReference type="Pfam" id="PF13561">
    <property type="entry name" value="adh_short_C2"/>
    <property type="match status" value="1"/>
</dbReference>
<dbReference type="InterPro" id="IPR020904">
    <property type="entry name" value="Sc_DH/Rdtase_CS"/>
</dbReference>
<dbReference type="STRING" id="40318.SNOD_00480"/>
<name>A0A0B5DC10_9ACTN</name>
<dbReference type="InterPro" id="IPR002347">
    <property type="entry name" value="SDR_fam"/>
</dbReference>
<organism evidence="3 5">
    <name type="scientific">Streptomyces nodosus</name>
    <dbReference type="NCBI Taxonomy" id="40318"/>
    <lineage>
        <taxon>Bacteria</taxon>
        <taxon>Bacillati</taxon>
        <taxon>Actinomycetota</taxon>
        <taxon>Actinomycetes</taxon>
        <taxon>Kitasatosporales</taxon>
        <taxon>Streptomycetaceae</taxon>
        <taxon>Streptomyces</taxon>
    </lineage>
</organism>
<dbReference type="SUPFAM" id="SSF51735">
    <property type="entry name" value="NAD(P)-binding Rossmann-fold domains"/>
    <property type="match status" value="1"/>
</dbReference>
<sequence>MVDSLLAGKSALITGAAQGIGAAIAQLFAAQGAKVVVADINEDGGKETAATITKGGGKAQFVRADVTSAADLEAAVRATVAAYGRLDVAINNAGIEEQGGAPLHELTEETWDRLVSVNLKGVWLSMKAEITQMLAQGGGTIVNMASIAGMVGLPLGIADYSAAKGGVVALTRTAAIEYVKQSIRINAVCPGVVRTALLDQAIKAGMFTEAEAATLHPTGVLINPEDIAHTFLYLASDVSKHVTGHALPVDAGMAAG</sequence>
<dbReference type="NCBIfam" id="NF005559">
    <property type="entry name" value="PRK07231.1"/>
    <property type="match status" value="1"/>
</dbReference>
<dbReference type="EMBL" id="CP023747">
    <property type="protein sequence ID" value="QEV37317.1"/>
    <property type="molecule type" value="Genomic_DNA"/>
</dbReference>
<reference evidence="4 6" key="3">
    <citation type="submission" date="2017-09" db="EMBL/GenBank/DDBJ databases">
        <title>Streptomyces genome completion.</title>
        <authorList>
            <person name="Lee N."/>
            <person name="Cho B.-K."/>
        </authorList>
    </citation>
    <scope>NUCLEOTIDE SEQUENCE [LARGE SCALE GENOMIC DNA]</scope>
    <source>
        <strain evidence="4 6">ATCC 14899</strain>
    </source>
</reference>
<reference evidence="3 5" key="2">
    <citation type="journal article" date="2016" name="Appl. Microbiol. Biotechnol.">
        <title>Exploiting the genome sequence of Streptomyces nodosus for enhanced antibiotic production.</title>
        <authorList>
            <person name="Sweeney P."/>
            <person name="Murphy C.D."/>
            <person name="Caffrey P."/>
        </authorList>
    </citation>
    <scope>NUCLEOTIDE SEQUENCE [LARGE SCALE GENOMIC DNA]</scope>
    <source>
        <strain evidence="3 5">ATCC 14899</strain>
    </source>
</reference>
<dbReference type="EMBL" id="CP009313">
    <property type="protein sequence ID" value="AJE38735.1"/>
    <property type="molecule type" value="Genomic_DNA"/>
</dbReference>
<accession>A0A0B5DC10</accession>
<dbReference type="HOGENOM" id="CLU_010194_1_0_11"/>
<keyword evidence="5" id="KW-1185">Reference proteome</keyword>
<dbReference type="PROSITE" id="PS00061">
    <property type="entry name" value="ADH_SHORT"/>
    <property type="match status" value="1"/>
</dbReference>
<dbReference type="OrthoDB" id="7064009at2"/>
<dbReference type="Gene3D" id="3.40.50.720">
    <property type="entry name" value="NAD(P)-binding Rossmann-like Domain"/>
    <property type="match status" value="1"/>
</dbReference>
<dbReference type="RefSeq" id="WP_043436734.1">
    <property type="nucleotide sequence ID" value="NZ_CP009313.1"/>
</dbReference>
<protein>
    <submittedName>
        <fullName evidence="4">Glucose 1-dehydrogenase</fullName>
        <ecNumber evidence="4">1.1.1.47</ecNumber>
    </submittedName>
</protein>
<dbReference type="FunFam" id="3.40.50.720:FF:000084">
    <property type="entry name" value="Short-chain dehydrogenase reductase"/>
    <property type="match status" value="1"/>
</dbReference>
<gene>
    <name evidence="4" type="ORF">CP978_00830</name>
    <name evidence="3" type="ORF">SNOD_00480</name>
</gene>
<evidence type="ECO:0000256" key="2">
    <source>
        <dbReference type="ARBA" id="ARBA00023002"/>
    </source>
</evidence>
<dbReference type="CDD" id="cd05233">
    <property type="entry name" value="SDR_c"/>
    <property type="match status" value="1"/>
</dbReference>
<dbReference type="PRINTS" id="PR00080">
    <property type="entry name" value="SDRFAMILY"/>
</dbReference>
<reference evidence="5" key="1">
    <citation type="submission" date="2014-09" db="EMBL/GenBank/DDBJ databases">
        <title>Sequence of the Streptomyces nodosus genome.</title>
        <authorList>
            <person name="Sweeney P."/>
            <person name="Stephens N."/>
            <person name="Murphy C."/>
            <person name="Caffrey P."/>
        </authorList>
    </citation>
    <scope>NUCLEOTIDE SEQUENCE [LARGE SCALE GENOMIC DNA]</scope>
    <source>
        <strain evidence="5">ATCC 14899</strain>
    </source>
</reference>
<dbReference type="AlphaFoldDB" id="A0A0B5DC10"/>
<dbReference type="PRINTS" id="PR00081">
    <property type="entry name" value="GDHRDH"/>
</dbReference>
<dbReference type="GO" id="GO:0047936">
    <property type="term" value="F:glucose 1-dehydrogenase [NAD(P)+] activity"/>
    <property type="evidence" value="ECO:0007669"/>
    <property type="project" value="UniProtKB-EC"/>
</dbReference>